<reference evidence="2" key="1">
    <citation type="submission" date="2024-07" db="EMBL/GenBank/DDBJ databases">
        <title>Two chromosome-level genome assemblies of Korean endemic species Abeliophyllum distichum and Forsythia ovata (Oleaceae).</title>
        <authorList>
            <person name="Jang H."/>
        </authorList>
    </citation>
    <scope>NUCLEOTIDE SEQUENCE [LARGE SCALE GENOMIC DNA]</scope>
</reference>
<dbReference type="EMBL" id="JBFOLK010000001">
    <property type="protein sequence ID" value="KAL2541993.1"/>
    <property type="molecule type" value="Genomic_DNA"/>
</dbReference>
<name>A0ABD1VX78_9LAMI</name>
<organism evidence="1 2">
    <name type="scientific">Abeliophyllum distichum</name>
    <dbReference type="NCBI Taxonomy" id="126358"/>
    <lineage>
        <taxon>Eukaryota</taxon>
        <taxon>Viridiplantae</taxon>
        <taxon>Streptophyta</taxon>
        <taxon>Embryophyta</taxon>
        <taxon>Tracheophyta</taxon>
        <taxon>Spermatophyta</taxon>
        <taxon>Magnoliopsida</taxon>
        <taxon>eudicotyledons</taxon>
        <taxon>Gunneridae</taxon>
        <taxon>Pentapetalae</taxon>
        <taxon>asterids</taxon>
        <taxon>lamiids</taxon>
        <taxon>Lamiales</taxon>
        <taxon>Oleaceae</taxon>
        <taxon>Forsythieae</taxon>
        <taxon>Abeliophyllum</taxon>
    </lineage>
</organism>
<protein>
    <submittedName>
        <fullName evidence="1">Uncharacterized protein</fullName>
    </submittedName>
</protein>
<accession>A0ABD1VX78</accession>
<evidence type="ECO:0000313" key="2">
    <source>
        <dbReference type="Proteomes" id="UP001604336"/>
    </source>
</evidence>
<gene>
    <name evidence="1" type="ORF">Adt_02971</name>
</gene>
<evidence type="ECO:0000313" key="1">
    <source>
        <dbReference type="EMBL" id="KAL2541993.1"/>
    </source>
</evidence>
<dbReference type="Proteomes" id="UP001604336">
    <property type="component" value="Unassembled WGS sequence"/>
</dbReference>
<dbReference type="AlphaFoldDB" id="A0ABD1VX78"/>
<proteinExistence type="predicted"/>
<keyword evidence="2" id="KW-1185">Reference proteome</keyword>
<comment type="caution">
    <text evidence="1">The sequence shown here is derived from an EMBL/GenBank/DDBJ whole genome shotgun (WGS) entry which is preliminary data.</text>
</comment>
<sequence length="105" mass="12346">MLQDVEGQPEMEDMTQETHLSDLVNYQLTRDRTRRDIRAPSRFDDFVSLAVMSYNDLMFKEPNSYSEAVSSKFADNWYSAMNEKMESLKKNNTWILVPNQKISLL</sequence>